<dbReference type="Proteomes" id="UP001501243">
    <property type="component" value="Unassembled WGS sequence"/>
</dbReference>
<accession>A0ABP8QLL5</accession>
<feature type="domain" description="CAAX prenyl protease 2/Lysostaphin resistance protein A-like" evidence="2">
    <location>
        <begin position="146"/>
        <end position="269"/>
    </location>
</feature>
<feature type="transmembrane region" description="Helical" evidence="1">
    <location>
        <begin position="37"/>
        <end position="64"/>
    </location>
</feature>
<dbReference type="InterPro" id="IPR003675">
    <property type="entry name" value="Rce1/LyrA-like_dom"/>
</dbReference>
<feature type="transmembrane region" description="Helical" evidence="1">
    <location>
        <begin position="115"/>
        <end position="134"/>
    </location>
</feature>
<organism evidence="3 4">
    <name type="scientific">Hymenobacter ginsengisoli</name>
    <dbReference type="NCBI Taxonomy" id="1051626"/>
    <lineage>
        <taxon>Bacteria</taxon>
        <taxon>Pseudomonadati</taxon>
        <taxon>Bacteroidota</taxon>
        <taxon>Cytophagia</taxon>
        <taxon>Cytophagales</taxon>
        <taxon>Hymenobacteraceae</taxon>
        <taxon>Hymenobacter</taxon>
    </lineage>
</organism>
<keyword evidence="1" id="KW-0812">Transmembrane</keyword>
<evidence type="ECO:0000259" key="2">
    <source>
        <dbReference type="Pfam" id="PF02517"/>
    </source>
</evidence>
<keyword evidence="1" id="KW-1133">Transmembrane helix</keyword>
<keyword evidence="4" id="KW-1185">Reference proteome</keyword>
<sequence>MPYAYALALLCWVLLWGGLCLILVAPKIRQAPRRAGLAALACALHALALALPSWQLLAVLFGFAPVTTTTSLAHPLNWTGQVAALLVSVLFIYRLRWGRPAVADLHRPQPGSLRATGVVVGLIVLAIFINAYLVRQASIALWWHERLFYTLVLGVEEELFYRGVLLGLLSPVFSRSIRLPGAYTSWGGLVSALLFGLGHIIKITPIHFVISDLLAGGHTANWPRWWLLPFYFPPAELLYPFAMGLFFLWVRERTGSVWVAAGTHCLCNAALVLGRSLA</sequence>
<evidence type="ECO:0000313" key="3">
    <source>
        <dbReference type="EMBL" id="GAA4503954.1"/>
    </source>
</evidence>
<feature type="transmembrane region" description="Helical" evidence="1">
    <location>
        <begin position="257"/>
        <end position="277"/>
    </location>
</feature>
<feature type="transmembrane region" description="Helical" evidence="1">
    <location>
        <begin position="159"/>
        <end position="177"/>
    </location>
</feature>
<protein>
    <recommendedName>
        <fullName evidence="2">CAAX prenyl protease 2/Lysostaphin resistance protein A-like domain-containing protein</fullName>
    </recommendedName>
</protein>
<reference evidence="4" key="1">
    <citation type="journal article" date="2019" name="Int. J. Syst. Evol. Microbiol.">
        <title>The Global Catalogue of Microorganisms (GCM) 10K type strain sequencing project: providing services to taxonomists for standard genome sequencing and annotation.</title>
        <authorList>
            <consortium name="The Broad Institute Genomics Platform"/>
            <consortium name="The Broad Institute Genome Sequencing Center for Infectious Disease"/>
            <person name="Wu L."/>
            <person name="Ma J."/>
        </authorList>
    </citation>
    <scope>NUCLEOTIDE SEQUENCE [LARGE SCALE GENOMIC DNA]</scope>
    <source>
        <strain evidence="4">JCM 17841</strain>
    </source>
</reference>
<comment type="caution">
    <text evidence="3">The sequence shown here is derived from an EMBL/GenBank/DDBJ whole genome shotgun (WGS) entry which is preliminary data.</text>
</comment>
<evidence type="ECO:0000313" key="4">
    <source>
        <dbReference type="Proteomes" id="UP001501243"/>
    </source>
</evidence>
<feature type="transmembrane region" description="Helical" evidence="1">
    <location>
        <begin position="6"/>
        <end position="25"/>
    </location>
</feature>
<gene>
    <name evidence="3" type="ORF">GCM10023172_29650</name>
</gene>
<proteinExistence type="predicted"/>
<dbReference type="Pfam" id="PF02517">
    <property type="entry name" value="Rce1-like"/>
    <property type="match status" value="1"/>
</dbReference>
<feature type="transmembrane region" description="Helical" evidence="1">
    <location>
        <begin position="76"/>
        <end position="95"/>
    </location>
</feature>
<feature type="transmembrane region" description="Helical" evidence="1">
    <location>
        <begin position="230"/>
        <end position="250"/>
    </location>
</feature>
<dbReference type="RefSeq" id="WP_220235693.1">
    <property type="nucleotide sequence ID" value="NZ_BAABGQ010000006.1"/>
</dbReference>
<keyword evidence="1" id="KW-0472">Membrane</keyword>
<evidence type="ECO:0000256" key="1">
    <source>
        <dbReference type="SAM" id="Phobius"/>
    </source>
</evidence>
<name>A0ABP8QLL5_9BACT</name>
<dbReference type="EMBL" id="BAABGQ010000006">
    <property type="protein sequence ID" value="GAA4503954.1"/>
    <property type="molecule type" value="Genomic_DNA"/>
</dbReference>
<feature type="transmembrane region" description="Helical" evidence="1">
    <location>
        <begin position="189"/>
        <end position="210"/>
    </location>
</feature>